<dbReference type="AlphaFoldDB" id="A0A7C8FTS8"/>
<accession>A0A7C8FTS8</accession>
<dbReference type="Proteomes" id="UP000481339">
    <property type="component" value="Unassembled WGS sequence"/>
</dbReference>
<evidence type="ECO:0000313" key="1">
    <source>
        <dbReference type="EMBL" id="KAB1631721.1"/>
    </source>
</evidence>
<dbReference type="RefSeq" id="WP_158036574.1">
    <property type="nucleotide sequence ID" value="NZ_BAAAZV010000011.1"/>
</dbReference>
<sequence>MSDDQQTTTETTTLQRALHSRAVITTAAARVLHTLRQKHGRVIFHQSGGCCEGSGPSCFAEGSYIVSPLDRLLGVVLDGSPEDVEGTPVWISATQFAAWEHSQVVIDVTEGMAMGGFSLEGPEGYVFLSRARIFTDEQNAALPSAPTKAEVDAGAARPEPLPPVDLTGDFGAVCALPEL</sequence>
<evidence type="ECO:0000313" key="2">
    <source>
        <dbReference type="Proteomes" id="UP000481339"/>
    </source>
</evidence>
<comment type="caution">
    <text evidence="1">The sequence shown here is derived from an EMBL/GenBank/DDBJ whole genome shotgun (WGS) entry which is preliminary data.</text>
</comment>
<proteinExistence type="predicted"/>
<organism evidence="1 2">
    <name type="scientific">Pseudoclavibacter caeni</name>
    <dbReference type="NCBI Taxonomy" id="908846"/>
    <lineage>
        <taxon>Bacteria</taxon>
        <taxon>Bacillati</taxon>
        <taxon>Actinomycetota</taxon>
        <taxon>Actinomycetes</taxon>
        <taxon>Micrococcales</taxon>
        <taxon>Microbacteriaceae</taxon>
        <taxon>Pseudoclavibacter</taxon>
    </lineage>
</organism>
<dbReference type="InterPro" id="IPR008497">
    <property type="entry name" value="DUF779"/>
</dbReference>
<protein>
    <submittedName>
        <fullName evidence="1">DUF779 domain-containing protein</fullName>
    </submittedName>
</protein>
<name>A0A7C8FTS8_9MICO</name>
<keyword evidence="2" id="KW-1185">Reference proteome</keyword>
<reference evidence="1 2" key="1">
    <citation type="submission" date="2019-09" db="EMBL/GenBank/DDBJ databases">
        <title>Phylogeny of genus Pseudoclavibacter and closely related genus.</title>
        <authorList>
            <person name="Li Y."/>
        </authorList>
    </citation>
    <scope>NUCLEOTIDE SEQUENCE [LARGE SCALE GENOMIC DNA]</scope>
    <source>
        <strain evidence="1 2">JCM 16921</strain>
    </source>
</reference>
<gene>
    <name evidence="1" type="ORF">F8O02_07210</name>
</gene>
<dbReference type="EMBL" id="WBKA01000005">
    <property type="protein sequence ID" value="KAB1631721.1"/>
    <property type="molecule type" value="Genomic_DNA"/>
</dbReference>
<dbReference type="OrthoDB" id="3725739at2"/>
<dbReference type="Pfam" id="PF05610">
    <property type="entry name" value="DUF779"/>
    <property type="match status" value="1"/>
</dbReference>